<evidence type="ECO:0000313" key="9">
    <source>
        <dbReference type="Proteomes" id="UP000053271"/>
    </source>
</evidence>
<dbReference type="Pfam" id="PF00149">
    <property type="entry name" value="Metallophos"/>
    <property type="match status" value="1"/>
</dbReference>
<feature type="domain" description="Calcineurin-like phosphoesterase" evidence="7">
    <location>
        <begin position="1"/>
        <end position="231"/>
    </location>
</feature>
<dbReference type="SUPFAM" id="SSF56300">
    <property type="entry name" value="Metallo-dependent phosphatases"/>
    <property type="match status" value="1"/>
</dbReference>
<dbReference type="GO" id="GO:0004519">
    <property type="term" value="F:endonuclease activity"/>
    <property type="evidence" value="ECO:0007669"/>
    <property type="project" value="UniProtKB-KW"/>
</dbReference>
<evidence type="ECO:0000256" key="1">
    <source>
        <dbReference type="ARBA" id="ARBA00010555"/>
    </source>
</evidence>
<dbReference type="NCBIfam" id="TIGR00619">
    <property type="entry name" value="sbcd"/>
    <property type="match status" value="1"/>
</dbReference>
<dbReference type="GO" id="GO:0006260">
    <property type="term" value="P:DNA replication"/>
    <property type="evidence" value="ECO:0007669"/>
    <property type="project" value="UniProtKB-KW"/>
</dbReference>
<dbReference type="Gene3D" id="3.60.21.10">
    <property type="match status" value="1"/>
</dbReference>
<evidence type="ECO:0000256" key="5">
    <source>
        <dbReference type="ARBA" id="ARBA00022839"/>
    </source>
</evidence>
<accession>A0A124HQM5</accession>
<keyword evidence="6" id="KW-0235">DNA replication</keyword>
<organism evidence="8 9">
    <name type="scientific">Streptomyces longwoodensis</name>
    <dbReference type="NCBI Taxonomy" id="68231"/>
    <lineage>
        <taxon>Bacteria</taxon>
        <taxon>Bacillati</taxon>
        <taxon>Actinomycetota</taxon>
        <taxon>Actinomycetes</taxon>
        <taxon>Kitasatosporales</taxon>
        <taxon>Streptomycetaceae</taxon>
        <taxon>Streptomyces</taxon>
    </lineage>
</organism>
<comment type="function">
    <text evidence="6">SbcCD cleaves DNA hairpin structures. These structures can inhibit DNA replication and are intermediates in certain DNA recombination reactions. The complex acts as a 3'-&gt;5' double strand exonuclease that can open hairpins. It also has a 5' single-strand endonuclease activity.</text>
</comment>
<evidence type="ECO:0000313" key="8">
    <source>
        <dbReference type="EMBL" id="KUN35833.1"/>
    </source>
</evidence>
<dbReference type="AlphaFoldDB" id="A0A124HQM5"/>
<evidence type="ECO:0000256" key="6">
    <source>
        <dbReference type="RuleBase" id="RU363069"/>
    </source>
</evidence>
<dbReference type="PANTHER" id="PTHR30337:SF0">
    <property type="entry name" value="NUCLEASE SBCCD SUBUNIT D"/>
    <property type="match status" value="1"/>
</dbReference>
<protein>
    <recommendedName>
        <fullName evidence="2 6">Nuclease SbcCD subunit D</fullName>
    </recommendedName>
</protein>
<dbReference type="GO" id="GO:0006310">
    <property type="term" value="P:DNA recombination"/>
    <property type="evidence" value="ECO:0007669"/>
    <property type="project" value="UniProtKB-KW"/>
</dbReference>
<dbReference type="InterPro" id="IPR041796">
    <property type="entry name" value="Mre11_N"/>
</dbReference>
<dbReference type="CDD" id="cd00840">
    <property type="entry name" value="MPP_Mre11_N"/>
    <property type="match status" value="1"/>
</dbReference>
<sequence length="424" mass="46258">MHTSDWHLGKRLQRRSRDSEFDAVLAEIVEIARRTLPDLIVHSGDLFDRYSLSPGDLMRAMTSLSALRSVAPVVVVGGNHDSPHWFDVLDHVFQNTAEPGAHPVTFVHTAADGSGGGRVLDFPTRDQSQRIRLAALPFIHPNRFMHLFPGLGTTHGAYAQGLRGLQEELITQLHEGYSPQHDVLVFATHLYLSGALLSGSERHLDVSDAYATAPDDLPRVSYCALGHIHKPQALTSSKATAHYAGSPLQFDFGECDDAKSVLLVEADPQRPTRTAPQRLTAGRLLKKFTGTLEELAFRAEEFSNTFLDVTITSQNLIPQLSQKVATAVPDADVVYLTEDCAETRITPLNVSDLPQEEPELTESFRAYLTEHGTPGRVADEVLAAFGSLLHHPGGDEPPPCPAELGLQEALAHPWTPDSTGSETA</sequence>
<dbReference type="InterPro" id="IPR029052">
    <property type="entry name" value="Metallo-depent_PP-like"/>
</dbReference>
<keyword evidence="6" id="KW-0255">Endonuclease</keyword>
<keyword evidence="9" id="KW-1185">Reference proteome</keyword>
<keyword evidence="4 6" id="KW-0378">Hydrolase</keyword>
<dbReference type="PANTHER" id="PTHR30337">
    <property type="entry name" value="COMPONENT OF ATP-DEPENDENT DSDNA EXONUCLEASE"/>
    <property type="match status" value="1"/>
</dbReference>
<proteinExistence type="inferred from homology"/>
<comment type="subunit">
    <text evidence="6">Heterodimer of SbcC and SbcD.</text>
</comment>
<comment type="caution">
    <text evidence="8">The sequence shown here is derived from an EMBL/GenBank/DDBJ whole genome shotgun (WGS) entry which is preliminary data.</text>
</comment>
<dbReference type="Proteomes" id="UP000053271">
    <property type="component" value="Unassembled WGS sequence"/>
</dbReference>
<evidence type="ECO:0000256" key="3">
    <source>
        <dbReference type="ARBA" id="ARBA00022722"/>
    </source>
</evidence>
<evidence type="ECO:0000256" key="2">
    <source>
        <dbReference type="ARBA" id="ARBA00013365"/>
    </source>
</evidence>
<evidence type="ECO:0000256" key="4">
    <source>
        <dbReference type="ARBA" id="ARBA00022801"/>
    </source>
</evidence>
<dbReference type="STRING" id="68231.AQJ30_24545"/>
<dbReference type="InterPro" id="IPR050535">
    <property type="entry name" value="DNA_Repair-Maintenance_Comp"/>
</dbReference>
<reference evidence="8 9" key="1">
    <citation type="submission" date="2015-10" db="EMBL/GenBank/DDBJ databases">
        <title>Draft genome sequence of Streptomyces longwoodensis DSM 41677, type strain for the species Streptomyces longwoodensis.</title>
        <authorList>
            <person name="Ruckert C."/>
            <person name="Winkler A."/>
            <person name="Kalinowski J."/>
            <person name="Kampfer P."/>
            <person name="Glaeser S."/>
        </authorList>
    </citation>
    <scope>NUCLEOTIDE SEQUENCE [LARGE SCALE GENOMIC DNA]</scope>
    <source>
        <strain evidence="8 9">DSM 41677</strain>
    </source>
</reference>
<keyword evidence="3 6" id="KW-0540">Nuclease</keyword>
<dbReference type="GO" id="GO:0008408">
    <property type="term" value="F:3'-5' exonuclease activity"/>
    <property type="evidence" value="ECO:0007669"/>
    <property type="project" value="InterPro"/>
</dbReference>
<gene>
    <name evidence="6" type="primary">sbcD</name>
    <name evidence="8" type="ORF">AQJ30_24545</name>
</gene>
<name>A0A124HQM5_9ACTN</name>
<dbReference type="EMBL" id="LMWS01000031">
    <property type="protein sequence ID" value="KUN35833.1"/>
    <property type="molecule type" value="Genomic_DNA"/>
</dbReference>
<dbReference type="InterPro" id="IPR004593">
    <property type="entry name" value="SbcD"/>
</dbReference>
<evidence type="ECO:0000259" key="7">
    <source>
        <dbReference type="Pfam" id="PF00149"/>
    </source>
</evidence>
<dbReference type="InterPro" id="IPR004843">
    <property type="entry name" value="Calcineurin-like_PHP"/>
</dbReference>
<keyword evidence="5 6" id="KW-0269">Exonuclease</keyword>
<keyword evidence="6" id="KW-0233">DNA recombination</keyword>
<comment type="similarity">
    <text evidence="1 6">Belongs to the SbcD family.</text>
</comment>